<keyword evidence="3" id="KW-1185">Reference proteome</keyword>
<evidence type="ECO:0000256" key="1">
    <source>
        <dbReference type="SAM" id="MobiDB-lite"/>
    </source>
</evidence>
<evidence type="ECO:0000313" key="2">
    <source>
        <dbReference type="EMBL" id="MBU5669466.1"/>
    </source>
</evidence>
<accession>A0ABS6FJN8</accession>
<name>A0ABS6FJN8_9FIRM</name>
<dbReference type="EMBL" id="JAHLQO010000004">
    <property type="protein sequence ID" value="MBU5669466.1"/>
    <property type="molecule type" value="Genomic_DNA"/>
</dbReference>
<evidence type="ECO:0000313" key="3">
    <source>
        <dbReference type="Proteomes" id="UP000783742"/>
    </source>
</evidence>
<comment type="caution">
    <text evidence="2">The sequence shown here is derived from an EMBL/GenBank/DDBJ whole genome shotgun (WGS) entry which is preliminary data.</text>
</comment>
<gene>
    <name evidence="2" type="ORF">KQI68_06395</name>
</gene>
<protein>
    <submittedName>
        <fullName evidence="2">Uncharacterized protein</fullName>
    </submittedName>
</protein>
<dbReference type="RefSeq" id="WP_216549299.1">
    <property type="nucleotide sequence ID" value="NZ_JAHLQO010000004.1"/>
</dbReference>
<dbReference type="Proteomes" id="UP000783742">
    <property type="component" value="Unassembled WGS sequence"/>
</dbReference>
<organism evidence="2 3">
    <name type="scientific">Peptoniphilus ovalis</name>
    <dbReference type="NCBI Taxonomy" id="2841503"/>
    <lineage>
        <taxon>Bacteria</taxon>
        <taxon>Bacillati</taxon>
        <taxon>Bacillota</taxon>
        <taxon>Tissierellia</taxon>
        <taxon>Tissierellales</taxon>
        <taxon>Peptoniphilaceae</taxon>
        <taxon>Peptoniphilus</taxon>
    </lineage>
</organism>
<proteinExistence type="predicted"/>
<sequence>MEEKEKLKTSPAQARARNKWDRNNKERKKIASYKSAAKNFILKYSKEEDLQELEKWIEERRINL</sequence>
<reference evidence="2 3" key="1">
    <citation type="submission" date="2021-06" db="EMBL/GenBank/DDBJ databases">
        <authorList>
            <person name="Sun Q."/>
            <person name="Li D."/>
        </authorList>
    </citation>
    <scope>NUCLEOTIDE SEQUENCE [LARGE SCALE GENOMIC DNA]</scope>
    <source>
        <strain evidence="2 3">MSJ-1</strain>
    </source>
</reference>
<feature type="region of interest" description="Disordered" evidence="1">
    <location>
        <begin position="1"/>
        <end position="26"/>
    </location>
</feature>